<dbReference type="STRING" id="97972.A0A2V1DZ91"/>
<dbReference type="OrthoDB" id="5404564at2759"/>
<dbReference type="PANTHER" id="PTHR38886:SF1">
    <property type="entry name" value="NACHT-NTPASE AND P-LOOP NTPASES N-TERMINAL DOMAIN-CONTAINING PROTEIN"/>
    <property type="match status" value="1"/>
</dbReference>
<sequence>MTSPVSFGDAFLMAKLALRIGRAFTTGRKSAPAEFLEVENQLYSLSAALAALQNAKESENGASLIINGPELPDHYTPSYRNNQDIISGMLSSCKETLDHLKKVVEQYSIISTSDDGDESRKKRWSREAKANWKKIAWTTEGGDLAVLKSNLTVHTNSLNLVLGVVTNTQTERLRNDVNQVSHMLNDIHEWYVNNLKNKPVPPVSGSDPREEKKSRFCFELHENTGTNYKLVCPQATLGSKFAGISVATSSESDQLLQCDCSHPTDYSRPRPHSVNTFDLSPLSFAVRVAGSERSWLLYKLSNKATNQLTTLMLKGVPPEFMYDFEESVMHKLNINQARVMLHHNMANTLVHISHVDTESPRLNLVETMSDPFVTNHPISAIKFVLGNSHYFRDDIDFIQILHYKIINADNIWDEPLPTQSLFNRSRTAEILVNYRKDRGVENEVIRTIIDMRWNTQIQLKADDDMVEVANCDCTSFNEAGTAYAAKSITSLFHFMTLEAATEFFKWSEAVRMELFVIHLQYPRGDEKVMLRVQAQHVHTQRMHISDADICILQDTNTQRFRMVVQSRRGYSILSQELVADFFQKLAAQGRPDYSSMTYEVYLDGTGRRRVRQDPNGLTHLGFADVSVDELFAIGLTTLTGGISAEGRISTLNLEVI</sequence>
<keyword evidence="2" id="KW-1185">Reference proteome</keyword>
<organism evidence="1 2">
    <name type="scientific">Periconia macrospinosa</name>
    <dbReference type="NCBI Taxonomy" id="97972"/>
    <lineage>
        <taxon>Eukaryota</taxon>
        <taxon>Fungi</taxon>
        <taxon>Dikarya</taxon>
        <taxon>Ascomycota</taxon>
        <taxon>Pezizomycotina</taxon>
        <taxon>Dothideomycetes</taxon>
        <taxon>Pleosporomycetidae</taxon>
        <taxon>Pleosporales</taxon>
        <taxon>Massarineae</taxon>
        <taxon>Periconiaceae</taxon>
        <taxon>Periconia</taxon>
    </lineage>
</organism>
<gene>
    <name evidence="1" type="ORF">DM02DRAFT_670404</name>
</gene>
<accession>A0A2V1DZ91</accession>
<evidence type="ECO:0008006" key="3">
    <source>
        <dbReference type="Google" id="ProtNLM"/>
    </source>
</evidence>
<evidence type="ECO:0000313" key="1">
    <source>
        <dbReference type="EMBL" id="PVI02694.1"/>
    </source>
</evidence>
<protein>
    <recommendedName>
        <fullName evidence="3">NACHT-NTPase and P-loop NTPases N-terminal domain-containing protein</fullName>
    </recommendedName>
</protein>
<dbReference type="AlphaFoldDB" id="A0A2V1DZ91"/>
<dbReference type="PANTHER" id="PTHR38886">
    <property type="entry name" value="SESA DOMAIN-CONTAINING PROTEIN"/>
    <property type="match status" value="1"/>
</dbReference>
<name>A0A2V1DZ91_9PLEO</name>
<reference evidence="1 2" key="1">
    <citation type="journal article" date="2018" name="Sci. Rep.">
        <title>Comparative genomics provides insights into the lifestyle and reveals functional heterogeneity of dark septate endophytic fungi.</title>
        <authorList>
            <person name="Knapp D.G."/>
            <person name="Nemeth J.B."/>
            <person name="Barry K."/>
            <person name="Hainaut M."/>
            <person name="Henrissat B."/>
            <person name="Johnson J."/>
            <person name="Kuo A."/>
            <person name="Lim J.H.P."/>
            <person name="Lipzen A."/>
            <person name="Nolan M."/>
            <person name="Ohm R.A."/>
            <person name="Tamas L."/>
            <person name="Grigoriev I.V."/>
            <person name="Spatafora J.W."/>
            <person name="Nagy L.G."/>
            <person name="Kovacs G.M."/>
        </authorList>
    </citation>
    <scope>NUCLEOTIDE SEQUENCE [LARGE SCALE GENOMIC DNA]</scope>
    <source>
        <strain evidence="1 2">DSE2036</strain>
    </source>
</reference>
<dbReference type="EMBL" id="KZ805340">
    <property type="protein sequence ID" value="PVI02694.1"/>
    <property type="molecule type" value="Genomic_DNA"/>
</dbReference>
<proteinExistence type="predicted"/>
<evidence type="ECO:0000313" key="2">
    <source>
        <dbReference type="Proteomes" id="UP000244855"/>
    </source>
</evidence>
<dbReference type="Proteomes" id="UP000244855">
    <property type="component" value="Unassembled WGS sequence"/>
</dbReference>